<evidence type="ECO:0000256" key="1">
    <source>
        <dbReference type="SAM" id="Phobius"/>
    </source>
</evidence>
<dbReference type="KEGG" id="mmai:sS8_4683"/>
<feature type="domain" description="VWFA" evidence="2">
    <location>
        <begin position="37"/>
        <end position="216"/>
    </location>
</feature>
<sequence>MRLRPSLHDWRAATLFVAAMLVAVTFADPKLPLPVRVYRYVFVIDITQSMNVRDYHVEDMPAERLEFVRESVRRAVHDLPCGSEVGLGLFTTRSVQLLFEPIEVCEHLPVIDDVLAHIDWRMAWAANSFIAQGVYAAIRDIRNRDPGIRLAFFTDGQEAPPQTVRPMFTGKPGEVSGLIVGVGGPHPTTVPKYDRENHLIGYWENTDIAEMPESSTAYESADSPPGLPRAGYYLSWRDENHLRDLSATTGLGYHRLESPEGLMKALLSPEHAERRTIKLDIRWLLGLTALLLLALVYLMESDKSSERT</sequence>
<evidence type="ECO:0000313" key="3">
    <source>
        <dbReference type="EMBL" id="BBA36613.1"/>
    </source>
</evidence>
<gene>
    <name evidence="3" type="ORF">sS8_4683</name>
</gene>
<evidence type="ECO:0000313" key="4">
    <source>
        <dbReference type="Proteomes" id="UP000266313"/>
    </source>
</evidence>
<keyword evidence="1" id="KW-0812">Transmembrane</keyword>
<accession>A0A250KY59</accession>
<name>A0A250KY59_9GAMM</name>
<evidence type="ECO:0000259" key="2">
    <source>
        <dbReference type="SMART" id="SM00327"/>
    </source>
</evidence>
<feature type="transmembrane region" description="Helical" evidence="1">
    <location>
        <begin position="281"/>
        <end position="299"/>
    </location>
</feature>
<dbReference type="RefSeq" id="WP_119631758.1">
    <property type="nucleotide sequence ID" value="NZ_AP017928.1"/>
</dbReference>
<proteinExistence type="predicted"/>
<organism evidence="3 4">
    <name type="scientific">Methylocaldum marinum</name>
    <dbReference type="NCBI Taxonomy" id="1432792"/>
    <lineage>
        <taxon>Bacteria</taxon>
        <taxon>Pseudomonadati</taxon>
        <taxon>Pseudomonadota</taxon>
        <taxon>Gammaproteobacteria</taxon>
        <taxon>Methylococcales</taxon>
        <taxon>Methylococcaceae</taxon>
        <taxon>Methylocaldum</taxon>
    </lineage>
</organism>
<dbReference type="SMART" id="SM00327">
    <property type="entry name" value="VWA"/>
    <property type="match status" value="1"/>
</dbReference>
<dbReference type="InterPro" id="IPR036465">
    <property type="entry name" value="vWFA_dom_sf"/>
</dbReference>
<dbReference type="InterPro" id="IPR002035">
    <property type="entry name" value="VWF_A"/>
</dbReference>
<keyword evidence="1" id="KW-1133">Transmembrane helix</keyword>
<dbReference type="EMBL" id="AP017928">
    <property type="protein sequence ID" value="BBA36613.1"/>
    <property type="molecule type" value="Genomic_DNA"/>
</dbReference>
<dbReference type="Proteomes" id="UP000266313">
    <property type="component" value="Chromosome"/>
</dbReference>
<dbReference type="OrthoDB" id="7055767at2"/>
<keyword evidence="4" id="KW-1185">Reference proteome</keyword>
<dbReference type="SUPFAM" id="SSF53300">
    <property type="entry name" value="vWA-like"/>
    <property type="match status" value="1"/>
</dbReference>
<dbReference type="Gene3D" id="3.40.50.410">
    <property type="entry name" value="von Willebrand factor, type A domain"/>
    <property type="match status" value="1"/>
</dbReference>
<dbReference type="AlphaFoldDB" id="A0A250KY59"/>
<keyword evidence="1" id="KW-0472">Membrane</keyword>
<protein>
    <submittedName>
        <fullName evidence="3">Putative MxaL protein</fullName>
    </submittedName>
</protein>
<reference evidence="3 4" key="1">
    <citation type="submission" date="2016-12" db="EMBL/GenBank/DDBJ databases">
        <title>Genome sequencing of Methylocaldum marinum.</title>
        <authorList>
            <person name="Takeuchi M."/>
            <person name="Kamagata Y."/>
            <person name="Hiraoka S."/>
            <person name="Oshima K."/>
            <person name="Hattori M."/>
            <person name="Iwasaki W."/>
        </authorList>
    </citation>
    <scope>NUCLEOTIDE SEQUENCE [LARGE SCALE GENOMIC DNA]</scope>
    <source>
        <strain evidence="3 4">S8</strain>
    </source>
</reference>